<proteinExistence type="inferred from homology"/>
<evidence type="ECO:0000256" key="1">
    <source>
        <dbReference type="ARBA" id="ARBA00006853"/>
    </source>
</evidence>
<evidence type="ECO:0000256" key="4">
    <source>
        <dbReference type="SAM" id="MobiDB-lite"/>
    </source>
</evidence>
<dbReference type="Pfam" id="PF12612">
    <property type="entry name" value="TFCD_C"/>
    <property type="match status" value="1"/>
</dbReference>
<dbReference type="InterPro" id="IPR011989">
    <property type="entry name" value="ARM-like"/>
</dbReference>
<dbReference type="AlphaFoldDB" id="A0A1S8WFY1"/>
<dbReference type="PANTHER" id="PTHR12658:SF0">
    <property type="entry name" value="TUBULIN-SPECIFIC CHAPERONE D"/>
    <property type="match status" value="1"/>
</dbReference>
<feature type="domain" description="Tubulin-folding cofactor D ARM repeats" evidence="6">
    <location>
        <begin position="276"/>
        <end position="541"/>
    </location>
</feature>
<evidence type="ECO:0000256" key="3">
    <source>
        <dbReference type="ARBA" id="ARBA00023186"/>
    </source>
</evidence>
<keyword evidence="3" id="KW-0143">Chaperone</keyword>
<dbReference type="InterPro" id="IPR033162">
    <property type="entry name" value="TBCD"/>
</dbReference>
<dbReference type="GO" id="GO:0048487">
    <property type="term" value="F:beta-tubulin binding"/>
    <property type="evidence" value="ECO:0007669"/>
    <property type="project" value="InterPro"/>
</dbReference>
<evidence type="ECO:0000256" key="2">
    <source>
        <dbReference type="ARBA" id="ARBA00015003"/>
    </source>
</evidence>
<dbReference type="Pfam" id="PF25767">
    <property type="entry name" value="ARM_TBCD_2nd"/>
    <property type="match status" value="1"/>
</dbReference>
<feature type="region of interest" description="Disordered" evidence="4">
    <location>
        <begin position="327"/>
        <end position="347"/>
    </location>
</feature>
<sequence>MCTTEITDFPEEKCVVFDEFKHFDEVMAHIHAIHTVTEDVSSEELAEQDLKRIFDFYQEQPHLLDPYLERLISECISIIRSSADRPRAFHFAFRLLYLMVKTRGYKSVIRLMPHSVDDIEPTISLLVSQDIGDPETWKTRYVLLLWLSILTMIPFSLECLDSPNEVPIVERVLTQSKIYLSRDERTQEAASFLLARLVTRPDVIQVHLQPVVNWCIEQMHTADCSTVHGQAVACGMLRVLANICKIGLRKELLPVANIILKAVISLPSNVDKGNLIHRLEAKLIQRVGLLFCPPRSIGWQYQRGCRSLADNLAPKLLQEAPDNVEVTTSDNAQPTTMTTKIDPKPEQEEEELELEYIDEVAEVIDRLIHLLRNQYTVVRWSAAKGLGRMCNRLGSPMVSDVLAALLSLCTRLEPFTAWHGACLALAELGRRSLLLPSKLPEASQLVVVSQHHVIPVVLRALFYDERSGDHNYGSNVRDAACYVCWAFARAYRAQDFSPYVNQVASALILVSLFDREVNVRRAAAAAFQENVGRQGQFPHGIDIITTCDYFALRNRTNCFLELSVFVAQFGDYTRPMIDHVTKELLAHWDSNIRFLAARTLNLLYPFEKEHMLQTILPELIAKSTDGSLYAKQGNIFGTAELIAAAKGTPLDEPILLGIKAIVSTLSAFVFLPSSVAQLSSRNQLRGLSGELLRKAVCHLIQQCSLANTPFHEDPVIEDWRVFLDDCLSHKEVEIRAAAASAYPSLLSTYLYASDGTLRKDYRDNIYAHLVHQLNANSETILAGYLQVLGQSPASLFDGNVARTIELLAAASRITPKSRNWGEARQNSLKALVSICMELGSQHPELNTVVLQSIGNVLLRALSDYTVDSRGDIGSLVREVGMKCLEQYLGFLVTSGATEVIQPNLVQEALCGIVQQAVEKIDRTRAVAGQAFAAILHHDPPIPHIPHPDQLKKLFPREECDSTMWRSAQQTFRKFVPLLDLPEFRFRLILGLSVSVGGLTEDTVLCSSEALTSHLLLHESDKVFVEEFLCVVLQVFETFCHEERYVVHLQSSQPHPFRIIVPYFKFIDFLLNDPVISSITDSESPILVRLIDLIWEETKSSKEVLRIKAAIDVLGGMLQFEGTIRTRASKLLLVLLGHRYPVIRKSTATKLYECLMVYELVDPEATDEIVVLLTETIWESNLDTVRPIRNKVSELLGLPTPVPMNHKLTADSLVLVNGEAGDTRG</sequence>
<comment type="similarity">
    <text evidence="1">Belongs to the TBCD family.</text>
</comment>
<dbReference type="InterPro" id="IPR022577">
    <property type="entry name" value="TBCD_C"/>
</dbReference>
<dbReference type="InterPro" id="IPR058033">
    <property type="entry name" value="ARM_TBCD_2nd"/>
</dbReference>
<dbReference type="Proteomes" id="UP000243686">
    <property type="component" value="Unassembled WGS sequence"/>
</dbReference>
<dbReference type="GO" id="GO:0007021">
    <property type="term" value="P:tubulin complex assembly"/>
    <property type="evidence" value="ECO:0007669"/>
    <property type="project" value="InterPro"/>
</dbReference>
<dbReference type="GO" id="GO:0007023">
    <property type="term" value="P:post-chaperonin tubulin folding pathway"/>
    <property type="evidence" value="ECO:0007669"/>
    <property type="project" value="InterPro"/>
</dbReference>
<dbReference type="GO" id="GO:0070830">
    <property type="term" value="P:bicellular tight junction assembly"/>
    <property type="evidence" value="ECO:0007669"/>
    <property type="project" value="TreeGrafter"/>
</dbReference>
<dbReference type="Gene3D" id="1.25.10.10">
    <property type="entry name" value="Leucine-rich Repeat Variant"/>
    <property type="match status" value="2"/>
</dbReference>
<protein>
    <recommendedName>
        <fullName evidence="2">Tubulin-specific chaperone D</fullName>
    </recommendedName>
</protein>
<gene>
    <name evidence="7" type="ORF">X801_10855</name>
</gene>
<dbReference type="Pfam" id="PF23579">
    <property type="entry name" value="ARM_TBCD"/>
    <property type="match status" value="1"/>
</dbReference>
<reference evidence="7 8" key="1">
    <citation type="submission" date="2015-03" db="EMBL/GenBank/DDBJ databases">
        <title>Draft genome of the nematode, Opisthorchis viverrini.</title>
        <authorList>
            <person name="Mitreva M."/>
        </authorList>
    </citation>
    <scope>NUCLEOTIDE SEQUENCE [LARGE SCALE GENOMIC DNA]</scope>
    <source>
        <strain evidence="7">Khon Kaen</strain>
    </source>
</reference>
<dbReference type="SUPFAM" id="SSF48371">
    <property type="entry name" value="ARM repeat"/>
    <property type="match status" value="2"/>
</dbReference>
<name>A0A1S8WFY1_OPIVI</name>
<evidence type="ECO:0000313" key="7">
    <source>
        <dbReference type="EMBL" id="OON13371.1"/>
    </source>
</evidence>
<dbReference type="GO" id="GO:0016328">
    <property type="term" value="C:lateral plasma membrane"/>
    <property type="evidence" value="ECO:0007669"/>
    <property type="project" value="TreeGrafter"/>
</dbReference>
<dbReference type="GO" id="GO:0000226">
    <property type="term" value="P:microtubule cytoskeleton organization"/>
    <property type="evidence" value="ECO:0007669"/>
    <property type="project" value="TreeGrafter"/>
</dbReference>
<dbReference type="GO" id="GO:0005096">
    <property type="term" value="F:GTPase activator activity"/>
    <property type="evidence" value="ECO:0007669"/>
    <property type="project" value="InterPro"/>
</dbReference>
<evidence type="ECO:0000259" key="6">
    <source>
        <dbReference type="Pfam" id="PF25767"/>
    </source>
</evidence>
<dbReference type="InterPro" id="IPR016024">
    <property type="entry name" value="ARM-type_fold"/>
</dbReference>
<dbReference type="EMBL" id="KV907457">
    <property type="protein sequence ID" value="OON13371.1"/>
    <property type="molecule type" value="Genomic_DNA"/>
</dbReference>
<evidence type="ECO:0000259" key="5">
    <source>
        <dbReference type="Pfam" id="PF12612"/>
    </source>
</evidence>
<evidence type="ECO:0000313" key="8">
    <source>
        <dbReference type="Proteomes" id="UP000243686"/>
    </source>
</evidence>
<organism evidence="7 8">
    <name type="scientific">Opisthorchis viverrini</name>
    <name type="common">Southeast Asian liver fluke</name>
    <dbReference type="NCBI Taxonomy" id="6198"/>
    <lineage>
        <taxon>Eukaryota</taxon>
        <taxon>Metazoa</taxon>
        <taxon>Spiralia</taxon>
        <taxon>Lophotrochozoa</taxon>
        <taxon>Platyhelminthes</taxon>
        <taxon>Trematoda</taxon>
        <taxon>Digenea</taxon>
        <taxon>Opisthorchiida</taxon>
        <taxon>Opisthorchiata</taxon>
        <taxon>Opisthorchiidae</taxon>
        <taxon>Opisthorchis</taxon>
    </lineage>
</organism>
<accession>A0A1S8WFY1</accession>
<keyword evidence="8" id="KW-1185">Reference proteome</keyword>
<feature type="domain" description="Tubulin-folding cofactor D C-terminal" evidence="5">
    <location>
        <begin position="906"/>
        <end position="1103"/>
    </location>
</feature>
<dbReference type="GO" id="GO:0034333">
    <property type="term" value="P:adherens junction assembly"/>
    <property type="evidence" value="ECO:0007669"/>
    <property type="project" value="TreeGrafter"/>
</dbReference>
<dbReference type="PANTHER" id="PTHR12658">
    <property type="entry name" value="BETA-TUBULIN COFACTOR D"/>
    <property type="match status" value="1"/>
</dbReference>
<feature type="compositionally biased region" description="Polar residues" evidence="4">
    <location>
        <begin position="327"/>
        <end position="339"/>
    </location>
</feature>